<evidence type="ECO:0000313" key="12">
    <source>
        <dbReference type="EMBL" id="AUE22856.1"/>
    </source>
</evidence>
<name>A0A2H4YFZ0_9CAUD</name>
<comment type="subunit">
    <text evidence="9">Homotrimer. Interacts with the receptor-recognizing protein Gp38.</text>
</comment>
<dbReference type="InterPro" id="IPR030392">
    <property type="entry name" value="S74_ICA"/>
</dbReference>
<evidence type="ECO:0000256" key="9">
    <source>
        <dbReference type="ARBA" id="ARBA00035669"/>
    </source>
</evidence>
<keyword evidence="3" id="KW-1230">Viral tail fiber protein</keyword>
<evidence type="ECO:0000256" key="8">
    <source>
        <dbReference type="ARBA" id="ARBA00035637"/>
    </source>
</evidence>
<keyword evidence="3" id="KW-0946">Virion</keyword>
<dbReference type="Pfam" id="PF13884">
    <property type="entry name" value="Peptidase_S74"/>
    <property type="match status" value="1"/>
</dbReference>
<accession>A0A2H4YFZ0</accession>
<evidence type="ECO:0000256" key="5">
    <source>
        <dbReference type="ARBA" id="ARBA00022804"/>
    </source>
</evidence>
<evidence type="ECO:0000256" key="10">
    <source>
        <dbReference type="ARBA" id="ARBA00035705"/>
    </source>
</evidence>
<dbReference type="EMBL" id="MG250483">
    <property type="protein sequence ID" value="AUE22856.1"/>
    <property type="molecule type" value="Genomic_DNA"/>
</dbReference>
<evidence type="ECO:0000256" key="6">
    <source>
        <dbReference type="ARBA" id="ARBA00033188"/>
    </source>
</evidence>
<comment type="similarity">
    <text evidence="8">Belongs to the S16-like long tail fiber protein Gp37 family.</text>
</comment>
<keyword evidence="13" id="KW-1185">Reference proteome</keyword>
<sequence>MADLKLGSQIGGNLIWHQGILELNPVDDKLFYRDQEIMTTKGYQTMLGSIKFGTPNNAYDIESLGTEAGAGTKRYLRKMKSGASATIWHETILDNVYTISTGITDAAPQFTITNGNSATFQFPVLTNSPQSGAANSFARKDYVDAVDARNVAKAGDTMTGTLTVPKIVDNNTNIGKDILTYIKLSNVNQWAGPVGQSRFVTPDSVGSPAGNKGGYWNVLSRRDSAGGYAGIFIPYGNSENKNYIGTQELGTNAPIWAEIYTNLNKPTPGDLNAYTKSEVDEKSWIRVRDEREAMIQPSALDARTISAYFTNKSDVSTNWVSGFTVKGWDTTYASWSIFSSSRSDTDDKRLWFKHGRTDWAPSSRIYHENDKPTNVELNLVSRDGDEMTGLLNMKVPDSMGYGKYSIQLNNGSIGGINQLVFNDPSDATSEGIAWPKTGKNSSSETQADYDMLWAFDGKLLFNNKETYGEWNKPTNNDLNLVSRAGDIIKGELEIQNAPLTLTNGMMYVNNGNTKRVIKRLGVQNDAKAMLILIAPKYVGKALPKRGFVGRVTFERGSTGSTLQANYVDISAVTAYTETDAQIHYESGGTPVKLVYHTHTDGIEYLALYRGVVSAATIYIDGYVYGEEPVVISDATGLTFTDLKTRARIYSSDNKPTNVDLNLVSRAGDTITGDLIATNIYSSVTQSTRGDSFARKDYVDTKVGTAVQSVTATGAVKSTGGINPVISLINATNSADGAMSAADKAKLDGLPSAAVNKTGDTMTGNLTFTNNSELVWSRNTDWAKIGFKNDSDADTDSYMWFETGDNKNEYFKFRMHNTTGPKHEVLDIKLEGSTFAHDVILKARESNAVKLTNAQTEYTGNTGVERIIGGITSQWYEDNLVFGHVRSPGQPSAGFGVRLNDAYLMRVTPDRRLATGALVGDSYVAVAKNDRILAMEVDTTTKVPYISVDVKYQAIRFENDRAITMPAGALNVASNVSSGGDVFAKSNVNVTGQYIQFNDKAAGKTAGETGITTARFVEMLTALGAFKTVYWCGKVSWDYAGNNVLTDTGYGNIHLAGCVVEVIGTAQYMIRITTPTITGTSLTGAQNNASKEFIYVNHGSTYAPGWRRGINSLDVRDLNSATSVGDPRNTIPYIKGDGVMEISTFIDMHRKDSTADFDTRLECGSAKQLLVTNSNGTLELGAQNASYAHIYTDRPVFYMNKELQINGARVMYEGSTHGTLTLSNWIRTTGNTGWFNATYGGGIHMEDATWLRAYNGKKFYVANTDGDALNTSGGVYAAGNGNFNDVQVRSDERLKSNFEPILNALDKVDSLSGWIYDKVGKTTREAGIIAQRLKAVLPEATGIAKDSMNPNAIEYLTVSNSGVNALLVEAIKELRAELNELKSKLN</sequence>
<evidence type="ECO:0000256" key="4">
    <source>
        <dbReference type="ARBA" id="ARBA00022732"/>
    </source>
</evidence>
<evidence type="ECO:0000259" key="11">
    <source>
        <dbReference type="PROSITE" id="PS51688"/>
    </source>
</evidence>
<dbReference type="Pfam" id="PF04917">
    <property type="entry name" value="Shufflon_N"/>
    <property type="match status" value="1"/>
</dbReference>
<gene>
    <name evidence="12" type="primary">12_2</name>
    <name evidence="12" type="ORF">Ah1_00338</name>
</gene>
<keyword evidence="5" id="KW-1160">Virus entry into host cell</keyword>
<dbReference type="Proteomes" id="UP000240934">
    <property type="component" value="Segment"/>
</dbReference>
<evidence type="ECO:0000256" key="2">
    <source>
        <dbReference type="ARBA" id="ARBA00022581"/>
    </source>
</evidence>
<keyword evidence="2" id="KW-0945">Host-virus interaction</keyword>
<evidence type="ECO:0000256" key="3">
    <source>
        <dbReference type="ARBA" id="ARBA00022672"/>
    </source>
</evidence>
<evidence type="ECO:0000256" key="7">
    <source>
        <dbReference type="ARBA" id="ARBA00035610"/>
    </source>
</evidence>
<protein>
    <recommendedName>
        <fullName evidence="10">Long tail fiber protein Gp37</fullName>
    </recommendedName>
    <alternativeName>
        <fullName evidence="6">Receptor-recognizing protein</fullName>
    </alternativeName>
</protein>
<feature type="domain" description="Peptidase S74" evidence="11">
    <location>
        <begin position="1289"/>
        <end position="1384"/>
    </location>
</feature>
<dbReference type="PROSITE" id="PS51688">
    <property type="entry name" value="ICA"/>
    <property type="match status" value="1"/>
</dbReference>
<organism evidence="12 13">
    <name type="scientific">Aeromonas phage Ah1</name>
    <dbReference type="NCBI Taxonomy" id="2053701"/>
    <lineage>
        <taxon>Viruses</taxon>
        <taxon>Duplodnaviria</taxon>
        <taxon>Heunggongvirae</taxon>
        <taxon>Uroviricota</taxon>
        <taxon>Caudoviricetes</taxon>
        <taxon>Pantevenvirales</taxon>
        <taxon>Straboviridae</taxon>
        <taxon>Cinqassovirus</taxon>
        <taxon>Cinqassovirus ah1</taxon>
    </lineage>
</organism>
<keyword evidence="5" id="KW-1161">Viral attachment to host cell</keyword>
<dbReference type="GO" id="GO:0098024">
    <property type="term" value="C:virus tail, fiber"/>
    <property type="evidence" value="ECO:0007669"/>
    <property type="project" value="UniProtKB-KW"/>
</dbReference>
<dbReference type="InterPro" id="IPR007001">
    <property type="entry name" value="Shufflon_N"/>
</dbReference>
<dbReference type="RefSeq" id="YP_010093067.1">
    <property type="nucleotide sequence ID" value="NC_055733.1"/>
</dbReference>
<dbReference type="KEGG" id="vg:65110658"/>
<dbReference type="GO" id="GO:0019062">
    <property type="term" value="P:virion attachment to host cell"/>
    <property type="evidence" value="ECO:0007669"/>
    <property type="project" value="UniProtKB-KW"/>
</dbReference>
<dbReference type="GeneID" id="65110658"/>
<comment type="function">
    <text evidence="7">The C-terminal chaperone protein mediates homotrimerization and proper folding of the catalytic trimer.</text>
</comment>
<evidence type="ECO:0000256" key="1">
    <source>
        <dbReference type="ARBA" id="ARBA00004328"/>
    </source>
</evidence>
<proteinExistence type="inferred from homology"/>
<comment type="subcellular location">
    <subcellularLocation>
        <location evidence="1">Virion</location>
    </subcellularLocation>
</comment>
<evidence type="ECO:0000313" key="13">
    <source>
        <dbReference type="Proteomes" id="UP000240934"/>
    </source>
</evidence>
<keyword evidence="4" id="KW-1227">Viral tail protein</keyword>
<reference evidence="12 13" key="1">
    <citation type="submission" date="2017-10" db="EMBL/GenBank/DDBJ databases">
        <title>Antibacterial composition for extension of chilled fish shelf life and decreasing of risk of food-borne infections, bacteriophage strains for its preparation.</title>
        <authorList>
            <person name="Zulkarneev E.R."/>
            <person name="Aleshkin A.V."/>
            <person name="Rubalsky O.V."/>
            <person name="Kiseleva I.A."/>
            <person name="Rubalskii E.O."/>
            <person name="Lebedev S.N."/>
        </authorList>
    </citation>
    <scope>NUCLEOTIDE SEQUENCE [LARGE SCALE GENOMIC DNA]</scope>
</reference>